<comment type="caution">
    <text evidence="1">The sequence shown here is derived from an EMBL/GenBank/DDBJ whole genome shotgun (WGS) entry which is preliminary data.</text>
</comment>
<accession>A0A5C6YSW2</accession>
<evidence type="ECO:0008006" key="3">
    <source>
        <dbReference type="Google" id="ProtNLM"/>
    </source>
</evidence>
<dbReference type="EMBL" id="VORU01000003">
    <property type="protein sequence ID" value="TXD70024.1"/>
    <property type="molecule type" value="Genomic_DNA"/>
</dbReference>
<protein>
    <recommendedName>
        <fullName evidence="3">Lipocalin-like domain-containing protein</fullName>
    </recommendedName>
</protein>
<keyword evidence="2" id="KW-1185">Reference proteome</keyword>
<organism evidence="1 2">
    <name type="scientific">Aequorivita lipolytica</name>
    <dbReference type="NCBI Taxonomy" id="153267"/>
    <lineage>
        <taxon>Bacteria</taxon>
        <taxon>Pseudomonadati</taxon>
        <taxon>Bacteroidota</taxon>
        <taxon>Flavobacteriia</taxon>
        <taxon>Flavobacteriales</taxon>
        <taxon>Flavobacteriaceae</taxon>
        <taxon>Aequorivita</taxon>
    </lineage>
</organism>
<dbReference type="Proteomes" id="UP000321945">
    <property type="component" value="Unassembled WGS sequence"/>
</dbReference>
<sequence>MTTAQTGSWKVTYFFDTDHEETNHFTGYAFTFNENGSLVAVNGSTTITGTWSVTDSNSSDDDGGSSGIDFNIFFASPPDFEDLSDDWDIISVSSSKIELTDVSGGNGGTDFLTFERI</sequence>
<gene>
    <name evidence="1" type="ORF">ESV24_05325</name>
</gene>
<dbReference type="AlphaFoldDB" id="A0A5C6YSW2"/>
<dbReference type="OrthoDB" id="826659at2"/>
<name>A0A5C6YSW2_9FLAO</name>
<evidence type="ECO:0000313" key="1">
    <source>
        <dbReference type="EMBL" id="TXD70024.1"/>
    </source>
</evidence>
<reference evidence="1 2" key="1">
    <citation type="submission" date="2019-08" db="EMBL/GenBank/DDBJ databases">
        <title>Genome of Aequorivita lipolytica Y10-2 (type strain).</title>
        <authorList>
            <person name="Bowman J.P."/>
        </authorList>
    </citation>
    <scope>NUCLEOTIDE SEQUENCE [LARGE SCALE GENOMIC DNA]</scope>
    <source>
        <strain evidence="1 2">Y10-2</strain>
    </source>
</reference>
<evidence type="ECO:0000313" key="2">
    <source>
        <dbReference type="Proteomes" id="UP000321945"/>
    </source>
</evidence>
<proteinExistence type="predicted"/>